<dbReference type="AlphaFoldDB" id="A0A0G1EC81"/>
<reference evidence="1 2" key="1">
    <citation type="journal article" date="2015" name="Nature">
        <title>rRNA introns, odd ribosomes, and small enigmatic genomes across a large radiation of phyla.</title>
        <authorList>
            <person name="Brown C.T."/>
            <person name="Hug L.A."/>
            <person name="Thomas B.C."/>
            <person name="Sharon I."/>
            <person name="Castelle C.J."/>
            <person name="Singh A."/>
            <person name="Wilkins M.J."/>
            <person name="Williams K.H."/>
            <person name="Banfield J.F."/>
        </authorList>
    </citation>
    <scope>NUCLEOTIDE SEQUENCE [LARGE SCALE GENOMIC DNA]</scope>
</reference>
<dbReference type="Proteomes" id="UP000033867">
    <property type="component" value="Unassembled WGS sequence"/>
</dbReference>
<name>A0A0G1EC81_9BACT</name>
<dbReference type="EMBL" id="LCEK01000012">
    <property type="protein sequence ID" value="KKS72208.1"/>
    <property type="molecule type" value="Genomic_DNA"/>
</dbReference>
<accession>A0A0G1EC81</accession>
<evidence type="ECO:0000313" key="2">
    <source>
        <dbReference type="Proteomes" id="UP000033867"/>
    </source>
</evidence>
<proteinExistence type="predicted"/>
<sequence length="36" mass="3844">MFFCEGGLVPTERLELSHLSVPAPKAGVYTSFTTSA</sequence>
<comment type="caution">
    <text evidence="1">The sequence shown here is derived from an EMBL/GenBank/DDBJ whole genome shotgun (WGS) entry which is preliminary data.</text>
</comment>
<organism evidence="1 2">
    <name type="scientific">Candidatus Magasanikbacteria bacterium GW2011_GWE2_42_7</name>
    <dbReference type="NCBI Taxonomy" id="1619052"/>
    <lineage>
        <taxon>Bacteria</taxon>
        <taxon>Candidatus Magasanikiibacteriota</taxon>
    </lineage>
</organism>
<gene>
    <name evidence="1" type="ORF">UV42_C0012G0035</name>
</gene>
<protein>
    <submittedName>
        <fullName evidence="1">Uncharacterized protein</fullName>
    </submittedName>
</protein>
<evidence type="ECO:0000313" key="1">
    <source>
        <dbReference type="EMBL" id="KKS72208.1"/>
    </source>
</evidence>